<evidence type="ECO:0000256" key="3">
    <source>
        <dbReference type="ARBA" id="ARBA00009928"/>
    </source>
</evidence>
<dbReference type="AlphaFoldDB" id="A0A401QJE7"/>
<keyword evidence="12" id="KW-0472">Membrane</keyword>
<keyword evidence="10" id="KW-0503">Monooxygenase</keyword>
<dbReference type="PANTHER" id="PTHR11474:SF124">
    <property type="entry name" value="TYROSINASE"/>
    <property type="match status" value="1"/>
</dbReference>
<evidence type="ECO:0000256" key="4">
    <source>
        <dbReference type="ARBA" id="ARBA00011906"/>
    </source>
</evidence>
<dbReference type="PROSITE" id="PS00497">
    <property type="entry name" value="TYROSINASE_1"/>
    <property type="match status" value="1"/>
</dbReference>
<dbReference type="GO" id="GO:0046872">
    <property type="term" value="F:metal ion binding"/>
    <property type="evidence" value="ECO:0007669"/>
    <property type="project" value="UniProtKB-KW"/>
</dbReference>
<evidence type="ECO:0000256" key="6">
    <source>
        <dbReference type="ARBA" id="ARBA00022723"/>
    </source>
</evidence>
<evidence type="ECO:0000259" key="17">
    <source>
        <dbReference type="PROSITE" id="PS00497"/>
    </source>
</evidence>
<dbReference type="GO" id="GO:0004503">
    <property type="term" value="F:tyrosinase activity"/>
    <property type="evidence" value="ECO:0007669"/>
    <property type="project" value="UniProtKB-EC"/>
</dbReference>
<feature type="chain" id="PRO_5019025375" description="Tyrosinase" evidence="16">
    <location>
        <begin position="21"/>
        <end position="260"/>
    </location>
</feature>
<evidence type="ECO:0000256" key="8">
    <source>
        <dbReference type="ARBA" id="ARBA00023002"/>
    </source>
</evidence>
<dbReference type="OrthoDB" id="6132182at2759"/>
<evidence type="ECO:0000256" key="7">
    <source>
        <dbReference type="ARBA" id="ARBA00022729"/>
    </source>
</evidence>
<feature type="signal peptide" evidence="16">
    <location>
        <begin position="1"/>
        <end position="20"/>
    </location>
</feature>
<evidence type="ECO:0000313" key="19">
    <source>
        <dbReference type="Proteomes" id="UP000288216"/>
    </source>
</evidence>
<evidence type="ECO:0000256" key="13">
    <source>
        <dbReference type="ARBA" id="ARBA00023180"/>
    </source>
</evidence>
<evidence type="ECO:0000256" key="10">
    <source>
        <dbReference type="ARBA" id="ARBA00023033"/>
    </source>
</evidence>
<dbReference type="Gene3D" id="1.10.1280.10">
    <property type="entry name" value="Di-copper center containing domain from catechol oxidase"/>
    <property type="match status" value="1"/>
</dbReference>
<dbReference type="Pfam" id="PF00264">
    <property type="entry name" value="Tyrosinase"/>
    <property type="match status" value="1"/>
</dbReference>
<keyword evidence="8" id="KW-0560">Oxidoreductase</keyword>
<comment type="similarity">
    <text evidence="3">Belongs to the tyrosinase family.</text>
</comment>
<evidence type="ECO:0000256" key="2">
    <source>
        <dbReference type="ARBA" id="ARBA00004573"/>
    </source>
</evidence>
<dbReference type="GO" id="GO:0033162">
    <property type="term" value="C:melanosome membrane"/>
    <property type="evidence" value="ECO:0007669"/>
    <property type="project" value="UniProtKB-SubCell"/>
</dbReference>
<feature type="non-terminal residue" evidence="18">
    <location>
        <position position="260"/>
    </location>
</feature>
<keyword evidence="5" id="KW-0812">Transmembrane</keyword>
<gene>
    <name evidence="18" type="ORF">scyTo_0026133</name>
</gene>
<keyword evidence="13" id="KW-0325">Glycoprotein</keyword>
<keyword evidence="7 16" id="KW-0732">Signal</keyword>
<dbReference type="PANTHER" id="PTHR11474">
    <property type="entry name" value="TYROSINASE FAMILY MEMBER"/>
    <property type="match status" value="1"/>
</dbReference>
<dbReference type="InterPro" id="IPR002227">
    <property type="entry name" value="Tyrosinase_Cu-bd"/>
</dbReference>
<dbReference type="STRING" id="75743.A0A401QJE7"/>
<dbReference type="OMA" id="LFFEKEM"/>
<dbReference type="EC" id="1.14.18.1" evidence="4"/>
<dbReference type="SUPFAM" id="SSF48056">
    <property type="entry name" value="Di-copper centre-containing domain"/>
    <property type="match status" value="1"/>
</dbReference>
<keyword evidence="19" id="KW-1185">Reference proteome</keyword>
<name>A0A401QJE7_SCYTO</name>
<evidence type="ECO:0000256" key="5">
    <source>
        <dbReference type="ARBA" id="ARBA00022692"/>
    </source>
</evidence>
<evidence type="ECO:0000256" key="9">
    <source>
        <dbReference type="ARBA" id="ARBA00023008"/>
    </source>
</evidence>
<dbReference type="EMBL" id="BFAA01162103">
    <property type="protein sequence ID" value="GCB85510.1"/>
    <property type="molecule type" value="Genomic_DNA"/>
</dbReference>
<keyword evidence="9" id="KW-0186">Copper</keyword>
<comment type="caution">
    <text evidence="18">The sequence shown here is derived from an EMBL/GenBank/DDBJ whole genome shotgun (WGS) entry which is preliminary data.</text>
</comment>
<organism evidence="18 19">
    <name type="scientific">Scyliorhinus torazame</name>
    <name type="common">Cloudy catshark</name>
    <name type="synonym">Catulus torazame</name>
    <dbReference type="NCBI Taxonomy" id="75743"/>
    <lineage>
        <taxon>Eukaryota</taxon>
        <taxon>Metazoa</taxon>
        <taxon>Chordata</taxon>
        <taxon>Craniata</taxon>
        <taxon>Vertebrata</taxon>
        <taxon>Chondrichthyes</taxon>
        <taxon>Elasmobranchii</taxon>
        <taxon>Galeomorphii</taxon>
        <taxon>Galeoidea</taxon>
        <taxon>Carcharhiniformes</taxon>
        <taxon>Scyliorhinidae</taxon>
        <taxon>Scyliorhinus</taxon>
    </lineage>
</organism>
<feature type="domain" description="Tyrosinase copper-binding" evidence="17">
    <location>
        <begin position="192"/>
        <end position="209"/>
    </location>
</feature>
<sequence>MAGMLWPLLLPLVLASGAGAQIPRLCATTSALRSKTCCPVWEGDGSVCGEDSGRGTCQEPAGEGQPQLSERDFRKGWPTSLYSQICMCQGRFAGFDCGECKEGYRGARCESWKLSVRPGLHEMDWEAKQRFLDYLERAKTTVSERYVILVTRNTSDVNSYYFHNATVYDICTWVHYVAAKPIKTRDEPNFAHMGPGFVVWHRKYLLFFEKEMRHLTQDEDFVVPYWDWTRSNSCDICTDELMGSNDHSGKLLGTTPLTTW</sequence>
<evidence type="ECO:0000313" key="18">
    <source>
        <dbReference type="EMBL" id="GCB85510.1"/>
    </source>
</evidence>
<evidence type="ECO:0000256" key="1">
    <source>
        <dbReference type="ARBA" id="ARBA00001973"/>
    </source>
</evidence>
<evidence type="ECO:0000256" key="11">
    <source>
        <dbReference type="ARBA" id="ARBA00023101"/>
    </source>
</evidence>
<evidence type="ECO:0000256" key="15">
    <source>
        <dbReference type="ARBA" id="ARBA00042251"/>
    </source>
</evidence>
<dbReference type="InterPro" id="IPR008922">
    <property type="entry name" value="Di-copper_centre_dom_sf"/>
</dbReference>
<accession>A0A401QJE7</accession>
<evidence type="ECO:0000256" key="14">
    <source>
        <dbReference type="ARBA" id="ARBA00039304"/>
    </source>
</evidence>
<keyword evidence="6" id="KW-0479">Metal-binding</keyword>
<reference evidence="18 19" key="1">
    <citation type="journal article" date="2018" name="Nat. Ecol. Evol.">
        <title>Shark genomes provide insights into elasmobranch evolution and the origin of vertebrates.</title>
        <authorList>
            <person name="Hara Y"/>
            <person name="Yamaguchi K"/>
            <person name="Onimaru K"/>
            <person name="Kadota M"/>
            <person name="Koyanagi M"/>
            <person name="Keeley SD"/>
            <person name="Tatsumi K"/>
            <person name="Tanaka K"/>
            <person name="Motone F"/>
            <person name="Kageyama Y"/>
            <person name="Nozu R"/>
            <person name="Adachi N"/>
            <person name="Nishimura O"/>
            <person name="Nakagawa R"/>
            <person name="Tanegashima C"/>
            <person name="Kiyatake I"/>
            <person name="Matsumoto R"/>
            <person name="Murakumo K"/>
            <person name="Nishida K"/>
            <person name="Terakita A"/>
            <person name="Kuratani S"/>
            <person name="Sato K"/>
            <person name="Hyodo S Kuraku.S."/>
        </authorList>
    </citation>
    <scope>NUCLEOTIDE SEQUENCE [LARGE SCALE GENOMIC DNA]</scope>
</reference>
<dbReference type="Proteomes" id="UP000288216">
    <property type="component" value="Unassembled WGS sequence"/>
</dbReference>
<comment type="cofactor">
    <cofactor evidence="1">
        <name>Cu(2+)</name>
        <dbReference type="ChEBI" id="CHEBI:29036"/>
    </cofactor>
</comment>
<comment type="subcellular location">
    <subcellularLocation>
        <location evidence="2">Melanosome membrane</location>
        <topology evidence="2">Single-pass type I membrane protein</topology>
    </subcellularLocation>
</comment>
<protein>
    <recommendedName>
        <fullName evidence="14">Tyrosinase</fullName>
        <ecNumber evidence="4">1.14.18.1</ecNumber>
    </recommendedName>
    <alternativeName>
        <fullName evidence="15">Monophenol monooxygenase</fullName>
    </alternativeName>
</protein>
<dbReference type="GO" id="GO:0042438">
    <property type="term" value="P:melanin biosynthetic process"/>
    <property type="evidence" value="ECO:0007669"/>
    <property type="project" value="UniProtKB-KW"/>
</dbReference>
<dbReference type="GO" id="GO:0043473">
    <property type="term" value="P:pigmentation"/>
    <property type="evidence" value="ECO:0007669"/>
    <property type="project" value="TreeGrafter"/>
</dbReference>
<evidence type="ECO:0000256" key="16">
    <source>
        <dbReference type="SAM" id="SignalP"/>
    </source>
</evidence>
<proteinExistence type="inferred from homology"/>
<evidence type="ECO:0000256" key="12">
    <source>
        <dbReference type="ARBA" id="ARBA00023136"/>
    </source>
</evidence>
<dbReference type="InterPro" id="IPR050316">
    <property type="entry name" value="Tyrosinase/Hemocyanin"/>
</dbReference>
<keyword evidence="11" id="KW-0470">Melanin biosynthesis</keyword>